<dbReference type="InterPro" id="IPR003535">
    <property type="entry name" value="Intimin/invasin_bac"/>
</dbReference>
<dbReference type="GO" id="GO:0009279">
    <property type="term" value="C:cell outer membrane"/>
    <property type="evidence" value="ECO:0007669"/>
    <property type="project" value="TreeGrafter"/>
</dbReference>
<dbReference type="EMBL" id="NJAJ01000002">
    <property type="protein sequence ID" value="PHM67676.1"/>
    <property type="molecule type" value="Genomic_DNA"/>
</dbReference>
<dbReference type="RefSeq" id="WP_099123859.1">
    <property type="nucleotide sequence ID" value="NZ_CAWNRH010000093.1"/>
</dbReference>
<comment type="caution">
    <text evidence="4">The sequence shown here is derived from an EMBL/GenBank/DDBJ whole genome shotgun (WGS) entry which is preliminary data.</text>
</comment>
<keyword evidence="5" id="KW-1185">Reference proteome</keyword>
<evidence type="ECO:0000313" key="4">
    <source>
        <dbReference type="EMBL" id="PHM67676.1"/>
    </source>
</evidence>
<dbReference type="AlphaFoldDB" id="A0A2D0KW49"/>
<dbReference type="InterPro" id="IPR008964">
    <property type="entry name" value="Invasin/intimin_cell_adhesion"/>
</dbReference>
<feature type="region of interest" description="Disordered" evidence="2">
    <location>
        <begin position="824"/>
        <end position="849"/>
    </location>
</feature>
<dbReference type="InterPro" id="IPR003344">
    <property type="entry name" value="Big_1_dom"/>
</dbReference>
<name>A0A2D0KW49_9GAMM</name>
<dbReference type="FunFam" id="2.40.160.160:FF:000001">
    <property type="entry name" value="Intimin-like inverse autotransporter SinH"/>
    <property type="match status" value="1"/>
</dbReference>
<comment type="similarity">
    <text evidence="1">Belongs to the intimin/invasin family.</text>
</comment>
<gene>
    <name evidence="4" type="ORF">Xsto_00239</name>
</gene>
<dbReference type="PRINTS" id="PR01369">
    <property type="entry name" value="INTIMIN"/>
</dbReference>
<protein>
    <submittedName>
        <fullName evidence="4">Putative invasin</fullName>
    </submittedName>
</protein>
<dbReference type="Gene3D" id="2.40.160.160">
    <property type="entry name" value="Inverse autotransporter, beta-domain"/>
    <property type="match status" value="1"/>
</dbReference>
<dbReference type="InterPro" id="IPR024519">
    <property type="entry name" value="IAT_beta"/>
</dbReference>
<accession>A0A2D0KW49</accession>
<proteinExistence type="inferred from homology"/>
<dbReference type="Gene3D" id="2.60.40.10">
    <property type="entry name" value="Immunoglobulins"/>
    <property type="match status" value="2"/>
</dbReference>
<dbReference type="InterPro" id="IPR051715">
    <property type="entry name" value="Intimin-Invasin_domain"/>
</dbReference>
<dbReference type="Pfam" id="PF11924">
    <property type="entry name" value="IAT_beta"/>
    <property type="match status" value="1"/>
</dbReference>
<dbReference type="PROSITE" id="PS51127">
    <property type="entry name" value="BIG1"/>
    <property type="match status" value="1"/>
</dbReference>
<dbReference type="PANTHER" id="PTHR39576">
    <property type="entry name" value="ATTACHING AND EFFACING PROTEIN HOMOLOG-RELATED-RELATED"/>
    <property type="match status" value="1"/>
</dbReference>
<evidence type="ECO:0000259" key="3">
    <source>
        <dbReference type="PROSITE" id="PS51127"/>
    </source>
</evidence>
<sequence length="1239" mass="138938">MQSYASKIIVFFVLLYMLLMPSTLSNASVEENIKYEEFYTHAQKNNDTLETDMPNVLFSNIQTVNHVLSSSYSELTEQAEYFALDKLNSTVSSKAQKWLSQFGAVKINLGLDREWTLKNNSIDILLPIYDNKVDWLLFSQLGYRNKDSRNTINLGLGGRYFDNNWMYGLNTFYDHDVTGRNQRLGLGGEIWSDYTKLSANVYHRLSDWQESRNFEDYYERPATGYDINSEFFLSAYPNLGMKLTYEQYFGDNVTLFNSETKQKNPSQAKLGLTYTPIPLVTIGVDYRQGEKGHTETQFLANLNYKFGIPLDTQLSPDNVASMRTLVGSRYDLVERNNNIILDHKKREQDEFLKMDTIIGYGQQEIPINAPIRSHANIKHIGWFVTDKKFKNNKGKLSSDSGKSIVVTLPTYQETHKSDYMLDIVFTDNQNRKKVIQVPIRVLQFLVDGKINIIPPESPKTTDSAKNGYTFSNPIITYEGLPAGEFVKNATIDKVIWSTVPALGNESGLRFEWNNKQAKTNENGELTILTDEKEQLIPNILFSEKPYDNVKIYIQLDGAPKQEIGSVSFSPYHIRDGLTVNPKSPLIVGDEKSYTFSATVVDRQGNPLIKQSIKDVIWKAIDDKGKSVKLTTEADSTNDSGELIATLDSSKPLSGVKVSLSIKNQAAVTADPVSIKSEKDNIDVVCEATSGERPVLVSETYTCKATVSDENSKGVAGKIVNWSVKGSSNLRFTHSQSETDRNGIAKTTLTSSTEVSNTDVAIIASVAHHGQGESKGSINFIWPEISIEPSPVKGRQDQYSLTATVWREKDNTVYKGQGIKFSWTKPQLKDGSDAPSYVELSTRQGTPLPSIPQQVNPNNGTLTAEITSHEAVQVKACMNIEGKNHASPTCSAMMNIVPPEYEIASVELIGSKKILMGNGQEEFHYKAKIINKNDKEKIISYQVIQGVQWMHDHEKIPKERFPQPEAYSPTNKDKFTTDQDGYLYARLKSRVGVENVKVSLKISDAPQVETNNENEVAFTPVTLPAVLYIYDEYTDKNKYFDNKDGKRHPNNIFSSLRGELRESEISGSFDKDENKITYGISDVNSPIFGTNMLSFGTGSGPIEFIAPGSATITVKITKQTGEIQLYEYKMSAIKMLELPADGYKNVTGDIHCNTGSVANKIPKLFLDKDVSDSANIYSLYNEFGNLYNWGVFRDITKVEGDTIVVESSDPSTNGEFRIYDFDKNTFDNKSKGIVLCYIQV</sequence>
<feature type="domain" description="Big-1" evidence="3">
    <location>
        <begin position="684"/>
        <end position="780"/>
    </location>
</feature>
<feature type="compositionally biased region" description="Polar residues" evidence="2">
    <location>
        <begin position="838"/>
        <end position="849"/>
    </location>
</feature>
<dbReference type="InterPro" id="IPR013783">
    <property type="entry name" value="Ig-like_fold"/>
</dbReference>
<dbReference type="PANTHER" id="PTHR39576:SF2">
    <property type="entry name" value="ATTACHING AND EFFACING PROTEIN HOMOLOG-RELATED"/>
    <property type="match status" value="1"/>
</dbReference>
<dbReference type="InterPro" id="IPR038177">
    <property type="entry name" value="IAT_beta_sf"/>
</dbReference>
<evidence type="ECO:0000256" key="1">
    <source>
        <dbReference type="ARBA" id="ARBA00010116"/>
    </source>
</evidence>
<evidence type="ECO:0000313" key="5">
    <source>
        <dbReference type="Proteomes" id="UP000222366"/>
    </source>
</evidence>
<organism evidence="4 5">
    <name type="scientific">Xenorhabdus stockiae</name>
    <dbReference type="NCBI Taxonomy" id="351614"/>
    <lineage>
        <taxon>Bacteria</taxon>
        <taxon>Pseudomonadati</taxon>
        <taxon>Pseudomonadota</taxon>
        <taxon>Gammaproteobacteria</taxon>
        <taxon>Enterobacterales</taxon>
        <taxon>Morganellaceae</taxon>
        <taxon>Xenorhabdus</taxon>
    </lineage>
</organism>
<dbReference type="Pfam" id="PF02369">
    <property type="entry name" value="Big_1"/>
    <property type="match status" value="1"/>
</dbReference>
<dbReference type="Proteomes" id="UP000222366">
    <property type="component" value="Unassembled WGS sequence"/>
</dbReference>
<dbReference type="SUPFAM" id="SSF49373">
    <property type="entry name" value="Invasin/intimin cell-adhesion fragments"/>
    <property type="match status" value="1"/>
</dbReference>
<dbReference type="GO" id="GO:0007155">
    <property type="term" value="P:cell adhesion"/>
    <property type="evidence" value="ECO:0007669"/>
    <property type="project" value="InterPro"/>
</dbReference>
<reference evidence="4 5" key="1">
    <citation type="journal article" date="2017" name="Nat. Microbiol.">
        <title>Natural product diversity associated with the nematode symbionts Photorhabdus and Xenorhabdus.</title>
        <authorList>
            <person name="Tobias N.J."/>
            <person name="Wolff H."/>
            <person name="Djahanschiri B."/>
            <person name="Grundmann F."/>
            <person name="Kronenwerth M."/>
            <person name="Shi Y.M."/>
            <person name="Simonyi S."/>
            <person name="Grun P."/>
            <person name="Shapiro-Ilan D."/>
            <person name="Pidot S.J."/>
            <person name="Stinear T.P."/>
            <person name="Ebersberger I."/>
            <person name="Bode H.B."/>
        </authorList>
    </citation>
    <scope>NUCLEOTIDE SEQUENCE [LARGE SCALE GENOMIC DNA]</scope>
    <source>
        <strain evidence="4 5">DSM 17904</strain>
    </source>
</reference>
<evidence type="ECO:0000256" key="2">
    <source>
        <dbReference type="SAM" id="MobiDB-lite"/>
    </source>
</evidence>